<gene>
    <name evidence="1" type="ORF">RN001_011304</name>
</gene>
<evidence type="ECO:0000313" key="2">
    <source>
        <dbReference type="Proteomes" id="UP001353858"/>
    </source>
</evidence>
<dbReference type="EMBL" id="JARPUR010000004">
    <property type="protein sequence ID" value="KAK4878798.1"/>
    <property type="molecule type" value="Genomic_DNA"/>
</dbReference>
<organism evidence="1 2">
    <name type="scientific">Aquatica leii</name>
    <dbReference type="NCBI Taxonomy" id="1421715"/>
    <lineage>
        <taxon>Eukaryota</taxon>
        <taxon>Metazoa</taxon>
        <taxon>Ecdysozoa</taxon>
        <taxon>Arthropoda</taxon>
        <taxon>Hexapoda</taxon>
        <taxon>Insecta</taxon>
        <taxon>Pterygota</taxon>
        <taxon>Neoptera</taxon>
        <taxon>Endopterygota</taxon>
        <taxon>Coleoptera</taxon>
        <taxon>Polyphaga</taxon>
        <taxon>Elateriformia</taxon>
        <taxon>Elateroidea</taxon>
        <taxon>Lampyridae</taxon>
        <taxon>Luciolinae</taxon>
        <taxon>Aquatica</taxon>
    </lineage>
</organism>
<dbReference type="AlphaFoldDB" id="A0AAN7P8Z5"/>
<keyword evidence="2" id="KW-1185">Reference proteome</keyword>
<comment type="caution">
    <text evidence="1">The sequence shown here is derived from an EMBL/GenBank/DDBJ whole genome shotgun (WGS) entry which is preliminary data.</text>
</comment>
<dbReference type="Proteomes" id="UP001353858">
    <property type="component" value="Unassembled WGS sequence"/>
</dbReference>
<accession>A0AAN7P8Z5</accession>
<sequence>MAHKYSVEDFDAFEERTNTNANRTTEPCDKGNASGMEGSITGDGGLARVLEMMLLDNKRRDDLLERLMTNVTAQKQPTHREIEFEKMFCGNLQSKLLECLPQIDLNITPNPITCNQCMITIEEVHEFKQLCMQTEITKLNLRRQIPINSGLANVKKRIQEKLIDDNVEIQPSNLQIITDNCSETTKRHLCQRIPCNDLQIIMDDCMDINTDHVQLSESLSSGLG</sequence>
<proteinExistence type="predicted"/>
<protein>
    <submittedName>
        <fullName evidence="1">Uncharacterized protein</fullName>
    </submittedName>
</protein>
<evidence type="ECO:0000313" key="1">
    <source>
        <dbReference type="EMBL" id="KAK4878798.1"/>
    </source>
</evidence>
<name>A0AAN7P8Z5_9COLE</name>
<reference evidence="2" key="1">
    <citation type="submission" date="2023-01" db="EMBL/GenBank/DDBJ databases">
        <title>Key to firefly adult light organ development and bioluminescence: homeobox transcription factors regulate luciferase expression and transportation to peroxisome.</title>
        <authorList>
            <person name="Fu X."/>
        </authorList>
    </citation>
    <scope>NUCLEOTIDE SEQUENCE [LARGE SCALE GENOMIC DNA]</scope>
</reference>